<dbReference type="InParanoid" id="A0A3B1IDV3"/>
<dbReference type="PROSITE" id="PS50835">
    <property type="entry name" value="IG_LIKE"/>
    <property type="match status" value="1"/>
</dbReference>
<dbReference type="AlphaFoldDB" id="A0A3B1IDV3"/>
<dbReference type="SMART" id="SM00408">
    <property type="entry name" value="IGc2"/>
    <property type="match status" value="1"/>
</dbReference>
<evidence type="ECO:0000256" key="1">
    <source>
        <dbReference type="ARBA" id="ARBA00023319"/>
    </source>
</evidence>
<dbReference type="PROSITE" id="PS50096">
    <property type="entry name" value="IQ"/>
    <property type="match status" value="1"/>
</dbReference>
<dbReference type="Bgee" id="ENSAMXG00000032310">
    <property type="expression patterns" value="Expressed in camera-type eye and 10 other cell types or tissues"/>
</dbReference>
<dbReference type="Gene3D" id="2.60.40.10">
    <property type="entry name" value="Immunoglobulins"/>
    <property type="match status" value="1"/>
</dbReference>
<dbReference type="InterPro" id="IPR003598">
    <property type="entry name" value="Ig_sub2"/>
</dbReference>
<dbReference type="PANTHER" id="PTHR47633">
    <property type="entry name" value="IMMUNOGLOBULIN"/>
    <property type="match status" value="1"/>
</dbReference>
<dbReference type="InterPro" id="IPR003599">
    <property type="entry name" value="Ig_sub"/>
</dbReference>
<accession>A0A3B1IDV3</accession>
<name>A0A3B1IDV3_ASTMX</name>
<dbReference type="InterPro" id="IPR013098">
    <property type="entry name" value="Ig_I-set"/>
</dbReference>
<dbReference type="Pfam" id="PF00612">
    <property type="entry name" value="IQ"/>
    <property type="match status" value="1"/>
</dbReference>
<dbReference type="InterPro" id="IPR000048">
    <property type="entry name" value="IQ_motif_EF-hand-BS"/>
</dbReference>
<reference evidence="4" key="2">
    <citation type="journal article" date="2014" name="Nat. Commun.">
        <title>The cavefish genome reveals candidate genes for eye loss.</title>
        <authorList>
            <person name="McGaugh S.E."/>
            <person name="Gross J.B."/>
            <person name="Aken B."/>
            <person name="Blin M."/>
            <person name="Borowsky R."/>
            <person name="Chalopin D."/>
            <person name="Hinaux H."/>
            <person name="Jeffery W.R."/>
            <person name="Keene A."/>
            <person name="Ma L."/>
            <person name="Minx P."/>
            <person name="Murphy D."/>
            <person name="O'Quin K.E."/>
            <person name="Retaux S."/>
            <person name="Rohner N."/>
            <person name="Searle S.M."/>
            <person name="Stahl B.A."/>
            <person name="Tabin C."/>
            <person name="Volff J.N."/>
            <person name="Yoshizawa M."/>
            <person name="Warren W.C."/>
        </authorList>
    </citation>
    <scope>NUCLEOTIDE SEQUENCE [LARGE SCALE GENOMIC DNA]</scope>
    <source>
        <strain evidence="4">female</strain>
    </source>
</reference>
<sequence length="153" mass="16813">MCMLENIQNLKERYHSPDTSGIEISAEDESEMLEAAIKIQAAFKGFKARKDMRPVFKEVFKNQTVESSGTARLECVVDGKASIVRWLKDGVDLKSGKRHKISHSEDGRCILIISSVTPKDAGVYTCEIATNSSGHASCHAQLTVETGEHLSSD</sequence>
<dbReference type="Proteomes" id="UP000018467">
    <property type="component" value="Unassembled WGS sequence"/>
</dbReference>
<dbReference type="SUPFAM" id="SSF48726">
    <property type="entry name" value="Immunoglobulin"/>
    <property type="match status" value="1"/>
</dbReference>
<evidence type="ECO:0000313" key="3">
    <source>
        <dbReference type="Ensembl" id="ENSAMXP00000028103.1"/>
    </source>
</evidence>
<feature type="domain" description="Ig-like" evidence="2">
    <location>
        <begin position="54"/>
        <end position="143"/>
    </location>
</feature>
<dbReference type="SMART" id="SM00015">
    <property type="entry name" value="IQ"/>
    <property type="match status" value="1"/>
</dbReference>
<dbReference type="Ensembl" id="ENSAMXT00000040018.1">
    <property type="protein sequence ID" value="ENSAMXP00000028103.1"/>
    <property type="gene ID" value="ENSAMXG00000032310.1"/>
</dbReference>
<dbReference type="InterPro" id="IPR036179">
    <property type="entry name" value="Ig-like_dom_sf"/>
</dbReference>
<reference evidence="3" key="4">
    <citation type="submission" date="2025-09" db="UniProtKB">
        <authorList>
            <consortium name="Ensembl"/>
        </authorList>
    </citation>
    <scope>IDENTIFICATION</scope>
</reference>
<dbReference type="InterPro" id="IPR013783">
    <property type="entry name" value="Ig-like_fold"/>
</dbReference>
<dbReference type="Pfam" id="PF07679">
    <property type="entry name" value="I-set"/>
    <property type="match status" value="1"/>
</dbReference>
<protein>
    <recommendedName>
        <fullName evidence="2">Ig-like domain-containing protein</fullName>
    </recommendedName>
</protein>
<reference evidence="3" key="3">
    <citation type="submission" date="2025-08" db="UniProtKB">
        <authorList>
            <consortium name="Ensembl"/>
        </authorList>
    </citation>
    <scope>IDENTIFICATION</scope>
</reference>
<dbReference type="GeneTree" id="ENSGT00940000154756"/>
<evidence type="ECO:0000313" key="4">
    <source>
        <dbReference type="Proteomes" id="UP000018467"/>
    </source>
</evidence>
<keyword evidence="1" id="KW-0393">Immunoglobulin domain</keyword>
<dbReference type="GO" id="GO:0003007">
    <property type="term" value="P:heart morphogenesis"/>
    <property type="evidence" value="ECO:0007669"/>
    <property type="project" value="UniProtKB-ARBA"/>
</dbReference>
<evidence type="ECO:0000259" key="2">
    <source>
        <dbReference type="PROSITE" id="PS50835"/>
    </source>
</evidence>
<dbReference type="CDD" id="cd23767">
    <property type="entry name" value="IQCD"/>
    <property type="match status" value="1"/>
</dbReference>
<dbReference type="SMART" id="SM00409">
    <property type="entry name" value="IG"/>
    <property type="match status" value="1"/>
</dbReference>
<dbReference type="STRING" id="7994.ENSAMXP00000028103"/>
<dbReference type="FunFam" id="2.60.40.10:FF:000107">
    <property type="entry name" value="Myosin, light chain kinase a"/>
    <property type="match status" value="1"/>
</dbReference>
<dbReference type="InterPro" id="IPR007110">
    <property type="entry name" value="Ig-like_dom"/>
</dbReference>
<dbReference type="GO" id="GO:0055013">
    <property type="term" value="P:cardiac muscle cell development"/>
    <property type="evidence" value="ECO:0007669"/>
    <property type="project" value="UniProtKB-ARBA"/>
</dbReference>
<keyword evidence="4" id="KW-1185">Reference proteome</keyword>
<reference evidence="4" key="1">
    <citation type="submission" date="2013-03" db="EMBL/GenBank/DDBJ databases">
        <authorList>
            <person name="Jeffery W."/>
            <person name="Warren W."/>
            <person name="Wilson R.K."/>
        </authorList>
    </citation>
    <scope>NUCLEOTIDE SEQUENCE</scope>
    <source>
        <strain evidence="4">female</strain>
    </source>
</reference>
<organism evidence="3 4">
    <name type="scientific">Astyanax mexicanus</name>
    <name type="common">Blind cave fish</name>
    <name type="synonym">Astyanax fasciatus mexicanus</name>
    <dbReference type="NCBI Taxonomy" id="7994"/>
    <lineage>
        <taxon>Eukaryota</taxon>
        <taxon>Metazoa</taxon>
        <taxon>Chordata</taxon>
        <taxon>Craniata</taxon>
        <taxon>Vertebrata</taxon>
        <taxon>Euteleostomi</taxon>
        <taxon>Actinopterygii</taxon>
        <taxon>Neopterygii</taxon>
        <taxon>Teleostei</taxon>
        <taxon>Ostariophysi</taxon>
        <taxon>Characiformes</taxon>
        <taxon>Characoidei</taxon>
        <taxon>Acestrorhamphidae</taxon>
        <taxon>Acestrorhamphinae</taxon>
        <taxon>Astyanax</taxon>
    </lineage>
</organism>
<proteinExistence type="predicted"/>